<gene>
    <name evidence="1" type="ORF">Hyperionvirus2_106</name>
</gene>
<accession>A0A3G5A6D6</accession>
<protein>
    <submittedName>
        <fullName evidence="1">Uncharacterized protein</fullName>
    </submittedName>
</protein>
<name>A0A3G5A6D6_9VIRU</name>
<sequence length="217" mass="25490">MAYLKIESSGFDDLLEEFRLVYRDLEWIIVDFTSGEFLDRKMYFSWDGSVGNYRERICVTFNDPRPFLDGLAIIEETPFDSYVYGYEFSRQSTGLGTFALTPYIFFGFRVIGESSMKDGKFFRKGFELTRPSLFRKEVANWPRQEIKFGIFREIFGESHIFTRNGFRGAFNSSECLDKKREHLKNLGIRLGDMLSDLLLMYLPRVCHRFVADYFLGA</sequence>
<proteinExistence type="predicted"/>
<organism evidence="1">
    <name type="scientific">Hyperionvirus sp</name>
    <dbReference type="NCBI Taxonomy" id="2487770"/>
    <lineage>
        <taxon>Viruses</taxon>
        <taxon>Varidnaviria</taxon>
        <taxon>Bamfordvirae</taxon>
        <taxon>Nucleocytoviricota</taxon>
        <taxon>Megaviricetes</taxon>
        <taxon>Imitervirales</taxon>
        <taxon>Mimiviridae</taxon>
        <taxon>Klosneuvirinae</taxon>
    </lineage>
</organism>
<reference evidence="1" key="1">
    <citation type="submission" date="2018-10" db="EMBL/GenBank/DDBJ databases">
        <title>Hidden diversity of soil giant viruses.</title>
        <authorList>
            <person name="Schulz F."/>
            <person name="Alteio L."/>
            <person name="Goudeau D."/>
            <person name="Ryan E.M."/>
            <person name="Malmstrom R.R."/>
            <person name="Blanchard J."/>
            <person name="Woyke T."/>
        </authorList>
    </citation>
    <scope>NUCLEOTIDE SEQUENCE</scope>
    <source>
        <strain evidence="1">HYV1</strain>
    </source>
</reference>
<evidence type="ECO:0000313" key="1">
    <source>
        <dbReference type="EMBL" id="AYV82738.1"/>
    </source>
</evidence>
<dbReference type="EMBL" id="MK072384">
    <property type="protein sequence ID" value="AYV82738.1"/>
    <property type="molecule type" value="Genomic_DNA"/>
</dbReference>